<evidence type="ECO:0000259" key="8">
    <source>
        <dbReference type="Pfam" id="PF00082"/>
    </source>
</evidence>
<dbReference type="InterPro" id="IPR015500">
    <property type="entry name" value="Peptidase_S8_subtilisin-rel"/>
</dbReference>
<evidence type="ECO:0000256" key="4">
    <source>
        <dbReference type="ARBA" id="ARBA00022825"/>
    </source>
</evidence>
<feature type="active site" description="Charge relay system" evidence="5">
    <location>
        <position position="194"/>
    </location>
</feature>
<dbReference type="EMBL" id="JBFWIC010000006">
    <property type="protein sequence ID" value="MEZ0474301.1"/>
    <property type="molecule type" value="Genomic_DNA"/>
</dbReference>
<evidence type="ECO:0000256" key="2">
    <source>
        <dbReference type="ARBA" id="ARBA00022670"/>
    </source>
</evidence>
<feature type="signal peptide" evidence="7">
    <location>
        <begin position="1"/>
        <end position="24"/>
    </location>
</feature>
<evidence type="ECO:0000259" key="9">
    <source>
        <dbReference type="Pfam" id="PF04151"/>
    </source>
</evidence>
<dbReference type="PROSITE" id="PS00136">
    <property type="entry name" value="SUBTILASE_ASP"/>
    <property type="match status" value="1"/>
</dbReference>
<dbReference type="PANTHER" id="PTHR43806:SF11">
    <property type="entry name" value="CEREVISIN-RELATED"/>
    <property type="match status" value="1"/>
</dbReference>
<dbReference type="EC" id="3.4.-.-" evidence="10"/>
<keyword evidence="3 5" id="KW-0378">Hydrolase</keyword>
<keyword evidence="7" id="KW-0732">Signal</keyword>
<proteinExistence type="inferred from homology"/>
<name>A0ABV4HNK4_9GAMM</name>
<evidence type="ECO:0000313" key="11">
    <source>
        <dbReference type="Proteomes" id="UP001566331"/>
    </source>
</evidence>
<feature type="chain" id="PRO_5046790085" evidence="7">
    <location>
        <begin position="25"/>
        <end position="629"/>
    </location>
</feature>
<dbReference type="Pfam" id="PF00082">
    <property type="entry name" value="Peptidase_S8"/>
    <property type="match status" value="1"/>
</dbReference>
<dbReference type="Gene3D" id="3.40.50.200">
    <property type="entry name" value="Peptidase S8/S53 domain"/>
    <property type="match status" value="1"/>
</dbReference>
<accession>A0ABV4HNK4</accession>
<evidence type="ECO:0000256" key="3">
    <source>
        <dbReference type="ARBA" id="ARBA00022801"/>
    </source>
</evidence>
<evidence type="ECO:0000256" key="5">
    <source>
        <dbReference type="PROSITE-ProRule" id="PRU01240"/>
    </source>
</evidence>
<gene>
    <name evidence="10" type="ORF">AB6713_06675</name>
</gene>
<keyword evidence="11" id="KW-1185">Reference proteome</keyword>
<feature type="domain" description="Peptidase C-terminal archaeal/bacterial" evidence="9">
    <location>
        <begin position="546"/>
        <end position="613"/>
    </location>
</feature>
<protein>
    <submittedName>
        <fullName evidence="10">S8 family peptidase</fullName>
        <ecNumber evidence="10">3.4.-.-</ecNumber>
    </submittedName>
</protein>
<dbReference type="InterPro" id="IPR050131">
    <property type="entry name" value="Peptidase_S8_subtilisin-like"/>
</dbReference>
<dbReference type="PROSITE" id="PS00138">
    <property type="entry name" value="SUBTILASE_SER"/>
    <property type="match status" value="1"/>
</dbReference>
<dbReference type="PRINTS" id="PR00723">
    <property type="entry name" value="SUBTILISIN"/>
</dbReference>
<dbReference type="PROSITE" id="PS51892">
    <property type="entry name" value="SUBTILASE"/>
    <property type="match status" value="1"/>
</dbReference>
<keyword evidence="4 5" id="KW-0720">Serine protease</keyword>
<dbReference type="Proteomes" id="UP001566331">
    <property type="component" value="Unassembled WGS sequence"/>
</dbReference>
<dbReference type="GO" id="GO:0016787">
    <property type="term" value="F:hydrolase activity"/>
    <property type="evidence" value="ECO:0007669"/>
    <property type="project" value="UniProtKB-KW"/>
</dbReference>
<keyword evidence="2 5" id="KW-0645">Protease</keyword>
<dbReference type="InterPro" id="IPR036852">
    <property type="entry name" value="Peptidase_S8/S53_dom_sf"/>
</dbReference>
<dbReference type="SUPFAM" id="SSF52743">
    <property type="entry name" value="Subtilisin-like"/>
    <property type="match status" value="1"/>
</dbReference>
<sequence length="629" mass="64225">MSMKRKSLLCAAIAAAIGMPAAFAAGPQAVIGDSKIAQPPAAAQAGARVIVKYRDGSLESTSNMAKSRVVESAAARSGARMQVGGGAVSARHLRRLGIGADLLRLSQKLDRDGLETLVREIAADPAVEYAVIDERDYALGPARRATEAQPQFTPDDPFFAQYQWNLRTDNPGGIHAESAWDVSTGDGVVVAVLDTGILPEHPDMSGGQLLAGYDFITDAFVSRRDTDERVPGALDYGDWNPVASECYAGSPVQDSSWHGTHVAGTVAESTNNALGAAGIAHGAQVLPVRVLGRCGGYLSDIADAIVWASGGTVDGIPANEHPAEIINMSLGGGAPCDAVYQSAIDTAVANGSTVVVAAGNSNANVANFRPASCDNVVVVGATRITGGKASYSNYGELVDLSAPGGGGGADTGNGGWDGYILQAGSDAATTPDSGDYLYTGYAGTSMASPHVAAVAALVQSALVAAERDPLSPAEMEALLKDSARAFPVSIPSTTPLGTGIVDPVAALDAALEEPCDPEVEECGPEAIELLNKVPVRGLSGAAGSEALYAIEVPAGVNGPLSITSSGGSGDVSLHVSLDAEPEAGAGDWNSTRPGNSEVIRINRPAAGVYYVKLVSVRAFSNVTLQARHN</sequence>
<dbReference type="PANTHER" id="PTHR43806">
    <property type="entry name" value="PEPTIDASE S8"/>
    <property type="match status" value="1"/>
</dbReference>
<feature type="domain" description="Peptidase S8/S53" evidence="8">
    <location>
        <begin position="185"/>
        <end position="483"/>
    </location>
</feature>
<comment type="caution">
    <text evidence="10">The sequence shown here is derived from an EMBL/GenBank/DDBJ whole genome shotgun (WGS) entry which is preliminary data.</text>
</comment>
<reference evidence="10 11" key="1">
    <citation type="submission" date="2024-07" db="EMBL/GenBank/DDBJ databases">
        <title>Luteimonas salilacus sp. nov., isolated from the shore soil of Salt Lake in Tibet of China.</title>
        <authorList>
            <person name="Zhang X."/>
            <person name="Li A."/>
        </authorList>
    </citation>
    <scope>NUCLEOTIDE SEQUENCE [LARGE SCALE GENOMIC DNA]</scope>
    <source>
        <strain evidence="10 11">B3-2-R+30</strain>
    </source>
</reference>
<feature type="active site" description="Charge relay system" evidence="5">
    <location>
        <position position="258"/>
    </location>
</feature>
<evidence type="ECO:0000256" key="7">
    <source>
        <dbReference type="SAM" id="SignalP"/>
    </source>
</evidence>
<organism evidence="10 11">
    <name type="scientific">Luteimonas salinilitoris</name>
    <dbReference type="NCBI Taxonomy" id="3237697"/>
    <lineage>
        <taxon>Bacteria</taxon>
        <taxon>Pseudomonadati</taxon>
        <taxon>Pseudomonadota</taxon>
        <taxon>Gammaproteobacteria</taxon>
        <taxon>Lysobacterales</taxon>
        <taxon>Lysobacteraceae</taxon>
        <taxon>Luteimonas</taxon>
    </lineage>
</organism>
<dbReference type="RefSeq" id="WP_370561904.1">
    <property type="nucleotide sequence ID" value="NZ_JBFWIB010000001.1"/>
</dbReference>
<dbReference type="InterPro" id="IPR023828">
    <property type="entry name" value="Peptidase_S8_Ser-AS"/>
</dbReference>
<dbReference type="InterPro" id="IPR034176">
    <property type="entry name" value="Peptidases_S8_13"/>
</dbReference>
<evidence type="ECO:0000256" key="1">
    <source>
        <dbReference type="ARBA" id="ARBA00011073"/>
    </source>
</evidence>
<dbReference type="CDD" id="cd07496">
    <property type="entry name" value="Peptidases_S8_13"/>
    <property type="match status" value="1"/>
</dbReference>
<dbReference type="InterPro" id="IPR007280">
    <property type="entry name" value="Peptidase_C_arc/bac"/>
</dbReference>
<dbReference type="InterPro" id="IPR000209">
    <property type="entry name" value="Peptidase_S8/S53_dom"/>
</dbReference>
<dbReference type="Pfam" id="PF04151">
    <property type="entry name" value="PPC"/>
    <property type="match status" value="1"/>
</dbReference>
<evidence type="ECO:0000256" key="6">
    <source>
        <dbReference type="RuleBase" id="RU003355"/>
    </source>
</evidence>
<feature type="active site" description="Charge relay system" evidence="5">
    <location>
        <position position="445"/>
    </location>
</feature>
<dbReference type="InterPro" id="IPR023827">
    <property type="entry name" value="Peptidase_S8_Asp-AS"/>
</dbReference>
<dbReference type="Gene3D" id="2.60.120.380">
    <property type="match status" value="1"/>
</dbReference>
<comment type="similarity">
    <text evidence="1 5 6">Belongs to the peptidase S8 family.</text>
</comment>
<evidence type="ECO:0000313" key="10">
    <source>
        <dbReference type="EMBL" id="MEZ0474301.1"/>
    </source>
</evidence>